<evidence type="ECO:0000313" key="3">
    <source>
        <dbReference type="EMBL" id="PSJ46936.1"/>
    </source>
</evidence>
<comment type="caution">
    <text evidence="3">The sequence shown here is derived from an EMBL/GenBank/DDBJ whole genome shotgun (WGS) entry which is preliminary data.</text>
</comment>
<dbReference type="Pfam" id="PF16976">
    <property type="entry name" value="RcpC"/>
    <property type="match status" value="1"/>
</dbReference>
<dbReference type="Pfam" id="PF08666">
    <property type="entry name" value="SAF"/>
    <property type="match status" value="1"/>
</dbReference>
<dbReference type="CDD" id="cd11614">
    <property type="entry name" value="SAF_CpaB_FlgA_like"/>
    <property type="match status" value="1"/>
</dbReference>
<evidence type="ECO:0000313" key="4">
    <source>
        <dbReference type="Proteomes" id="UP000242181"/>
    </source>
</evidence>
<evidence type="ECO:0000256" key="1">
    <source>
        <dbReference type="SAM" id="MobiDB-lite"/>
    </source>
</evidence>
<dbReference type="InterPro" id="IPR017592">
    <property type="entry name" value="Pilus_assmbl_Flp-typ_CpaB"/>
</dbReference>
<organism evidence="3 4">
    <name type="scientific">Zobellella taiwanensis</name>
    <dbReference type="NCBI Taxonomy" id="347535"/>
    <lineage>
        <taxon>Bacteria</taxon>
        <taxon>Pseudomonadati</taxon>
        <taxon>Pseudomonadota</taxon>
        <taxon>Gammaproteobacteria</taxon>
        <taxon>Aeromonadales</taxon>
        <taxon>Aeromonadaceae</taxon>
        <taxon>Zobellella</taxon>
    </lineage>
</organism>
<dbReference type="AlphaFoldDB" id="A0A2P7R9N8"/>
<dbReference type="NCBIfam" id="TIGR03177">
    <property type="entry name" value="pilus_cpaB"/>
    <property type="match status" value="1"/>
</dbReference>
<reference evidence="3 4" key="1">
    <citation type="submission" date="2018-03" db="EMBL/GenBank/DDBJ databases">
        <title>The draft genome of Zobellella taiwanensis JCM 13381.</title>
        <authorList>
            <person name="Liu L."/>
            <person name="Li L."/>
            <person name="Wang T."/>
            <person name="Zhang X."/>
            <person name="Liang L."/>
        </authorList>
    </citation>
    <scope>NUCLEOTIDE SEQUENCE [LARGE SCALE GENOMIC DNA]</scope>
    <source>
        <strain evidence="3 4">JCM 13381</strain>
    </source>
</reference>
<proteinExistence type="predicted"/>
<evidence type="ECO:0000259" key="2">
    <source>
        <dbReference type="SMART" id="SM00858"/>
    </source>
</evidence>
<dbReference type="InterPro" id="IPR031571">
    <property type="entry name" value="RcpC_dom"/>
</dbReference>
<sequence length="272" mass="29386">MKTRTLLLFVVSIVFGLAAAWMANNWLTQQSRAAAAQNQAQSTQVVVAAVDLMPGAPIEPLHIQLKDIDTRLVPPGALTSLEQAQNMVAKNNLYRGDVLRMERLAPIGEGSTLSVLLEPGMRAVTVRVNDVIGVAGFLLPGNRVDILFTEGSATRTVLKNLKVLAVDQTQHTDENRPKLVRAVTLEVNPEQAERLVNASSNGRIQLALRNPNDDRDLALEPAEDMTAAVAEPQPAPVAEPAPAPEPRVVRERQATTVDLIKGTSQQQVPVKS</sequence>
<dbReference type="EMBL" id="PXYH01000003">
    <property type="protein sequence ID" value="PSJ46936.1"/>
    <property type="molecule type" value="Genomic_DNA"/>
</dbReference>
<dbReference type="OrthoDB" id="9788329at2"/>
<dbReference type="SMART" id="SM00858">
    <property type="entry name" value="SAF"/>
    <property type="match status" value="1"/>
</dbReference>
<dbReference type="Proteomes" id="UP000242181">
    <property type="component" value="Unassembled WGS sequence"/>
</dbReference>
<dbReference type="RefSeq" id="WP_106452299.1">
    <property type="nucleotide sequence ID" value="NZ_PXYH01000003.1"/>
</dbReference>
<feature type="region of interest" description="Disordered" evidence="1">
    <location>
        <begin position="225"/>
        <end position="248"/>
    </location>
</feature>
<protein>
    <submittedName>
        <fullName evidence="3">Flp pilus assembly protein CpaB</fullName>
    </submittedName>
</protein>
<keyword evidence="4" id="KW-1185">Reference proteome</keyword>
<name>A0A2P7R9N8_9GAMM</name>
<feature type="domain" description="SAF" evidence="2">
    <location>
        <begin position="43"/>
        <end position="105"/>
    </location>
</feature>
<feature type="compositionally biased region" description="Pro residues" evidence="1">
    <location>
        <begin position="233"/>
        <end position="245"/>
    </location>
</feature>
<dbReference type="Gene3D" id="3.90.1210.10">
    <property type="entry name" value="Antifreeze-like/N-acetylneuraminic acid synthase C-terminal domain"/>
    <property type="match status" value="1"/>
</dbReference>
<accession>A0A2P7R9N8</accession>
<dbReference type="InterPro" id="IPR013974">
    <property type="entry name" value="SAF"/>
</dbReference>
<gene>
    <name evidence="3" type="primary">cpaB</name>
    <name evidence="3" type="ORF">C7I36_03280</name>
</gene>